<name>A0ABD5ITG9_9BACL</name>
<dbReference type="Gene3D" id="2.40.50.140">
    <property type="entry name" value="Nucleic acid-binding proteins"/>
    <property type="match status" value="1"/>
</dbReference>
<dbReference type="Proteomes" id="UP001213979">
    <property type="component" value="Unassembled WGS sequence"/>
</dbReference>
<dbReference type="Proteomes" id="UP001339962">
    <property type="component" value="Unassembled WGS sequence"/>
</dbReference>
<dbReference type="InterPro" id="IPR012340">
    <property type="entry name" value="NA-bd_OB-fold"/>
</dbReference>
<proteinExistence type="predicted"/>
<dbReference type="EMBL" id="JAQOTG010000003">
    <property type="protein sequence ID" value="MDE8563434.1"/>
    <property type="molecule type" value="Genomic_DNA"/>
</dbReference>
<dbReference type="AlphaFoldDB" id="A0ABD5ITG9"/>
<dbReference type="InterPro" id="IPR058653">
    <property type="entry name" value="NfeD2_TM"/>
</dbReference>
<evidence type="ECO:0000313" key="3">
    <source>
        <dbReference type="EMBL" id="MDE8563434.1"/>
    </source>
</evidence>
<keyword evidence="5" id="KW-1185">Reference proteome</keyword>
<keyword evidence="1" id="KW-1133">Transmembrane helix</keyword>
<protein>
    <recommendedName>
        <fullName evidence="2">Membrane protein NfeD2 N-terminal transmembrane domain-containing protein</fullName>
    </recommendedName>
</protein>
<evidence type="ECO:0000313" key="6">
    <source>
        <dbReference type="Proteomes" id="UP001339962"/>
    </source>
</evidence>
<evidence type="ECO:0000259" key="2">
    <source>
        <dbReference type="Pfam" id="PF25842"/>
    </source>
</evidence>
<reference evidence="3 5" key="1">
    <citation type="submission" date="2023-01" db="EMBL/GenBank/DDBJ databases">
        <title>Genome-based reclassification of Anoxybacillus geothermalis as a later heterotypic synonym of Anoxybacillus rupiensis.</title>
        <authorList>
            <person name="Inan Bektas K."/>
            <person name="Canakci S."/>
            <person name="Belduz A.A."/>
            <person name="Guler H.H."/>
        </authorList>
    </citation>
    <scope>NUCLEOTIDE SEQUENCE [LARGE SCALE GENOMIC DNA]</scope>
    <source>
        <strain evidence="3 5">DSM 17127</strain>
    </source>
</reference>
<feature type="transmembrane region" description="Helical" evidence="1">
    <location>
        <begin position="9"/>
        <end position="27"/>
    </location>
</feature>
<evidence type="ECO:0000256" key="1">
    <source>
        <dbReference type="SAM" id="Phobius"/>
    </source>
</evidence>
<gene>
    <name evidence="4" type="ORF">P9850_02375</name>
    <name evidence="3" type="ORF">PNH38_05975</name>
</gene>
<feature type="transmembrane region" description="Helical" evidence="1">
    <location>
        <begin position="42"/>
        <end position="62"/>
    </location>
</feature>
<evidence type="ECO:0000313" key="4">
    <source>
        <dbReference type="EMBL" id="MED5050716.1"/>
    </source>
</evidence>
<accession>A0ABD5ITG9</accession>
<comment type="caution">
    <text evidence="4">The sequence shown here is derived from an EMBL/GenBank/DDBJ whole genome shotgun (WGS) entry which is preliminary data.</text>
</comment>
<evidence type="ECO:0000313" key="5">
    <source>
        <dbReference type="Proteomes" id="UP001213979"/>
    </source>
</evidence>
<dbReference type="RefSeq" id="WP_159719283.1">
    <property type="nucleotide sequence ID" value="NZ_JAGUQN010000014.1"/>
</dbReference>
<feature type="domain" description="Membrane protein NfeD2 N-terminal transmembrane" evidence="2">
    <location>
        <begin position="3"/>
        <end position="101"/>
    </location>
</feature>
<keyword evidence="1" id="KW-0472">Membrane</keyword>
<organism evidence="4 6">
    <name type="scientific">Anoxybacteroides rupiense</name>
    <dbReference type="NCBI Taxonomy" id="311460"/>
    <lineage>
        <taxon>Bacteria</taxon>
        <taxon>Bacillati</taxon>
        <taxon>Bacillota</taxon>
        <taxon>Bacilli</taxon>
        <taxon>Bacillales</taxon>
        <taxon>Anoxybacillaceae</taxon>
        <taxon>Anoxybacteroides</taxon>
    </lineage>
</organism>
<dbReference type="EMBL" id="JARTLI010000003">
    <property type="protein sequence ID" value="MED5050716.1"/>
    <property type="molecule type" value="Genomic_DNA"/>
</dbReference>
<feature type="transmembrane region" description="Helical" evidence="1">
    <location>
        <begin position="69"/>
        <end position="94"/>
    </location>
</feature>
<keyword evidence="1" id="KW-0812">Transmembrane</keyword>
<sequence>MFGYPIETVYLFTLVISGSLTFLYILLSDVLDGIFDAFDHPLLSPQLFLSFFTVLSATGYLLERYTAAASYFIGLISAGVALIVVLLLHFFVFVPLRSAESSLNYAQEDLEGCKAKVIITVPADGFGEILIQRASGAISKPAKSLKNEEIPLEAEVIVVSMENGVAVVAKRDPYYIS</sequence>
<dbReference type="Pfam" id="PF25842">
    <property type="entry name" value="NfeD_TM"/>
    <property type="match status" value="1"/>
</dbReference>
<reference evidence="4 6" key="2">
    <citation type="submission" date="2023-03" db="EMBL/GenBank/DDBJ databases">
        <title>Bacillus Genome Sequencing.</title>
        <authorList>
            <person name="Dunlap C."/>
        </authorList>
    </citation>
    <scope>NUCLEOTIDE SEQUENCE [LARGE SCALE GENOMIC DNA]</scope>
    <source>
        <strain evidence="4 6">NRS-38</strain>
    </source>
</reference>